<keyword evidence="1" id="KW-0472">Membrane</keyword>
<keyword evidence="3" id="KW-1185">Reference proteome</keyword>
<evidence type="ECO:0000256" key="1">
    <source>
        <dbReference type="SAM" id="Phobius"/>
    </source>
</evidence>
<gene>
    <name evidence="2" type="ORF">GCM10009539_43010</name>
</gene>
<evidence type="ECO:0000313" key="3">
    <source>
        <dbReference type="Proteomes" id="UP001500967"/>
    </source>
</evidence>
<dbReference type="Proteomes" id="UP001500967">
    <property type="component" value="Unassembled WGS sequence"/>
</dbReference>
<sequence length="359" mass="38840">MNETEQAVRTALTDWAAEVSARPGLAGAVLARNTRARRRRRALLSCVAAVVVLAGAGALWVVAPWRTPDRLVPAAPPRPADSAPPSPVDFGWLPDGFDTEQLDLVPPGVWRLTATSGREPIEVTISDQELTPTRGTGRTGTVDVNGVTATTYSVPPHEVGAPPYGTNPPDADGATEEITWQRKPGQWVRVHLHFAGGKKPLAATGEELLRVARGLRDTERRVPALVSIADPTGLHVVASQYDEWRGATINLMRGSGKVWITADSGEKDLTPWMIRLGNADTITGYAGFRDVEPVLETRELPGRTVLRKRSYQALWKTALVRFPENQVAVVLVPKNTSDADLMTLASGVTPGPDYIPVRR</sequence>
<organism evidence="2 3">
    <name type="scientific">Cryptosporangium japonicum</name>
    <dbReference type="NCBI Taxonomy" id="80872"/>
    <lineage>
        <taxon>Bacteria</taxon>
        <taxon>Bacillati</taxon>
        <taxon>Actinomycetota</taxon>
        <taxon>Actinomycetes</taxon>
        <taxon>Cryptosporangiales</taxon>
        <taxon>Cryptosporangiaceae</taxon>
        <taxon>Cryptosporangium</taxon>
    </lineage>
</organism>
<feature type="transmembrane region" description="Helical" evidence="1">
    <location>
        <begin position="42"/>
        <end position="63"/>
    </location>
</feature>
<proteinExistence type="predicted"/>
<keyword evidence="1" id="KW-1133">Transmembrane helix</keyword>
<keyword evidence="1" id="KW-0812">Transmembrane</keyword>
<reference evidence="3" key="1">
    <citation type="journal article" date="2019" name="Int. J. Syst. Evol. Microbiol.">
        <title>The Global Catalogue of Microorganisms (GCM) 10K type strain sequencing project: providing services to taxonomists for standard genome sequencing and annotation.</title>
        <authorList>
            <consortium name="The Broad Institute Genomics Platform"/>
            <consortium name="The Broad Institute Genome Sequencing Center for Infectious Disease"/>
            <person name="Wu L."/>
            <person name="Ma J."/>
        </authorList>
    </citation>
    <scope>NUCLEOTIDE SEQUENCE [LARGE SCALE GENOMIC DNA]</scope>
    <source>
        <strain evidence="3">JCM 10425</strain>
    </source>
</reference>
<comment type="caution">
    <text evidence="2">The sequence shown here is derived from an EMBL/GenBank/DDBJ whole genome shotgun (WGS) entry which is preliminary data.</text>
</comment>
<accession>A0ABP3E5H9</accession>
<dbReference type="RefSeq" id="WP_344650661.1">
    <property type="nucleotide sequence ID" value="NZ_BAAAGX010000016.1"/>
</dbReference>
<dbReference type="EMBL" id="BAAAGX010000016">
    <property type="protein sequence ID" value="GAA0253207.1"/>
    <property type="molecule type" value="Genomic_DNA"/>
</dbReference>
<protein>
    <submittedName>
        <fullName evidence="2">Uncharacterized protein</fullName>
    </submittedName>
</protein>
<evidence type="ECO:0000313" key="2">
    <source>
        <dbReference type="EMBL" id="GAA0253207.1"/>
    </source>
</evidence>
<name>A0ABP3E5H9_9ACTN</name>